<evidence type="ECO:0000313" key="2">
    <source>
        <dbReference type="EMBL" id="KIW68989.1"/>
    </source>
</evidence>
<organism evidence="2 3">
    <name type="scientific">Phialophora macrospora</name>
    <dbReference type="NCBI Taxonomy" id="1851006"/>
    <lineage>
        <taxon>Eukaryota</taxon>
        <taxon>Fungi</taxon>
        <taxon>Dikarya</taxon>
        <taxon>Ascomycota</taxon>
        <taxon>Pezizomycotina</taxon>
        <taxon>Eurotiomycetes</taxon>
        <taxon>Chaetothyriomycetidae</taxon>
        <taxon>Chaetothyriales</taxon>
        <taxon>Herpotrichiellaceae</taxon>
        <taxon>Phialophora</taxon>
    </lineage>
</organism>
<evidence type="ECO:0000256" key="1">
    <source>
        <dbReference type="SAM" id="MobiDB-lite"/>
    </source>
</evidence>
<gene>
    <name evidence="2" type="ORF">PV04_04896</name>
</gene>
<name>A0A0D2GAJ5_9EURO</name>
<dbReference type="Proteomes" id="UP000054266">
    <property type="component" value="Unassembled WGS sequence"/>
</dbReference>
<sequence>MLSVRRALVSVSHGPRPLCRSSSLLTGLVQRQCRGRHDDCQSKAAVRAPPIPPAPQFLADQQALFPIEFSEFVRHTGPVHHDVSDAHKEPNNKIGSWWTDPNRDENNGDLRSSFEEESAQQSPFRETVDQKLSIFLPSHARPNKTDLSSTNPLWWEVSTEATPESSGVVFRHNTGLRRLLVEYLEHVEPHFLENSDEPTLLAGLKFTFCDHALKLLEETGHDVTALASWAWVFSSRNLDLAFARYVILAAEMRESGHGRIPKFVPLQLLRAEEVSASSLKAFIKSILADLQLCLKAEEYFGWNWVTRVCLVVRLFRHARRVAPESFEDISLIVKHLFSDYYAVHSRALGRSELQRLSHIFNRFLSLISFTPLRTPFNAYLFQQNAQLTLVRLMFASKPQIPVTREGYRALIAVQLLHRKTAHERTWAKAKSLSWPPWRQINLGIEQDLEYPGKESRVMKLLHRMQEAGYTLGDWEKSAAVLAGWDTDSSPTIQTRAILMRQRRPWLIQKRKQVSDGTACQDAPEVWAARIQATRTIREAWASFRSYDLAIGTSQPHYRPYFAMLDKLLASTVQPASSLSWKYLPGDIKESFEVSGNPREVVYVDSEVPSADEFYQAMLRAGIKPGGTLMARLLKHSPSAEAGFAYIQDSGWDEVTKDVLRHAEKYPVSVIRHSLKRLPLHTLAAFISLLCRSGPEDTLVFRAIGHPDANTGELICRDDSNVPAMTYASQLLTAAGIVDIRVWNALLEGASIGVAKYLDTKGVGFRNAVWRRLKLILWPDQVYISLQTDLDTFRAQAKILHLMLRYVNTRIEPKDIGSLAKTTFVRALYGRTSKIFLPSSEQALLVVPKVDDLMLMVRVLVSVHDMQGMVALVKWIDEHAGTFEARPKESDSDDQDRAARVRDGVTHSLRDVLSAIRLFLGDPVNPLEGEKDDLARFVSPLSHEPRMRTDAERHCRNVGWPSDEELAAFFAHNAGWVERVRRAADIMAQRKAGSRKI</sequence>
<accession>A0A0D2GAJ5</accession>
<dbReference type="STRING" id="5601.A0A0D2GAJ5"/>
<evidence type="ECO:0000313" key="3">
    <source>
        <dbReference type="Proteomes" id="UP000054266"/>
    </source>
</evidence>
<dbReference type="AlphaFoldDB" id="A0A0D2GAJ5"/>
<reference evidence="2 3" key="1">
    <citation type="submission" date="2015-01" db="EMBL/GenBank/DDBJ databases">
        <title>The Genome Sequence of Capronia semiimmersa CBS27337.</title>
        <authorList>
            <consortium name="The Broad Institute Genomics Platform"/>
            <person name="Cuomo C."/>
            <person name="de Hoog S."/>
            <person name="Gorbushina A."/>
            <person name="Stielow B."/>
            <person name="Teixiera M."/>
            <person name="Abouelleil A."/>
            <person name="Chapman S.B."/>
            <person name="Priest M."/>
            <person name="Young S.K."/>
            <person name="Wortman J."/>
            <person name="Nusbaum C."/>
            <person name="Birren B."/>
        </authorList>
    </citation>
    <scope>NUCLEOTIDE SEQUENCE [LARGE SCALE GENOMIC DNA]</scope>
    <source>
        <strain evidence="2 3">CBS 27337</strain>
    </source>
</reference>
<dbReference type="EMBL" id="KN846958">
    <property type="protein sequence ID" value="KIW68989.1"/>
    <property type="molecule type" value="Genomic_DNA"/>
</dbReference>
<keyword evidence="3" id="KW-1185">Reference proteome</keyword>
<protein>
    <submittedName>
        <fullName evidence="2">Uncharacterized protein</fullName>
    </submittedName>
</protein>
<feature type="region of interest" description="Disordered" evidence="1">
    <location>
        <begin position="80"/>
        <end position="123"/>
    </location>
</feature>
<feature type="compositionally biased region" description="Basic and acidic residues" evidence="1">
    <location>
        <begin position="101"/>
        <end position="114"/>
    </location>
</feature>
<proteinExistence type="predicted"/>
<feature type="compositionally biased region" description="Basic and acidic residues" evidence="1">
    <location>
        <begin position="80"/>
        <end position="91"/>
    </location>
</feature>
<dbReference type="HOGENOM" id="CLU_010733_0_0_1"/>